<proteinExistence type="predicted"/>
<dbReference type="InterPro" id="IPR036179">
    <property type="entry name" value="Ig-like_dom_sf"/>
</dbReference>
<keyword evidence="1" id="KW-0472">Membrane</keyword>
<sequence length="664" mass="73805">MGIGHDRNSTVQKGRMIPIYNQTTQELSVLFQNISKEDGGIYEMKESFYRTDIGNEAISDEPEVDTYDIRYDTWLLEIYVLDPSDIRHTYVGENISMEFKRSIPHSTLYNYDKLGAFLTGSPCSVLMDSFLFERLRCANDHSGSMYNITIENVSQRDAGLYKITAGEKETEIYLFEIKDSPICAVVGDNLTFGWFYNQQRIQRTLRVIHPNQGIMMLLHQTNSPKIKTIFQHRIQYSGDILQSYMSFTLLNVNLSDAGLYTIETLHGNTIPGSKELIVNGACTTGGFIQTTFHDVQKKKSASELEVVTVQPMEGQCSPIYIFAPVFTVAVVFSITIIAMTRCRIWIQRRNSNHLVADKRLEGWVSSLTISNDLRHQPDSSIRSVSGVVDTTLYNHGVSCIIDHTGLNTMNDGVYSLAKAAAGLEYAYNDIVEGIGTMQDSHNIQPFHGKDKQSRVQEQCETAFVCTPTIIRIPPYMPTSKHTLTHGQVPERNAFSSSMLSLSSTNISTVSASFDTSWCSIDSFSEHDDDNPNVYCVTSPNYTIGRTDDNTLASCTRAAYDGVLDSCAPTRTMGSAAGYVEQICKYIMNGNGSSQVSQSIQSLYTQIKKGPNVGLTLDNCVAMEGTASPLCRTEYEIVNISTVFDQGKTLHDDSAGSESAEGHMP</sequence>
<gene>
    <name evidence="2" type="ORF">ACJMK2_031666</name>
</gene>
<evidence type="ECO:0000313" key="3">
    <source>
        <dbReference type="Proteomes" id="UP001634394"/>
    </source>
</evidence>
<accession>A0ABD3X2Z6</accession>
<evidence type="ECO:0000256" key="1">
    <source>
        <dbReference type="SAM" id="Phobius"/>
    </source>
</evidence>
<organism evidence="2 3">
    <name type="scientific">Sinanodonta woodiana</name>
    <name type="common">Chinese pond mussel</name>
    <name type="synonym">Anodonta woodiana</name>
    <dbReference type="NCBI Taxonomy" id="1069815"/>
    <lineage>
        <taxon>Eukaryota</taxon>
        <taxon>Metazoa</taxon>
        <taxon>Spiralia</taxon>
        <taxon>Lophotrochozoa</taxon>
        <taxon>Mollusca</taxon>
        <taxon>Bivalvia</taxon>
        <taxon>Autobranchia</taxon>
        <taxon>Heteroconchia</taxon>
        <taxon>Palaeoheterodonta</taxon>
        <taxon>Unionida</taxon>
        <taxon>Unionoidea</taxon>
        <taxon>Unionidae</taxon>
        <taxon>Unioninae</taxon>
        <taxon>Sinanodonta</taxon>
    </lineage>
</organism>
<dbReference type="Gene3D" id="2.60.40.10">
    <property type="entry name" value="Immunoglobulins"/>
    <property type="match status" value="1"/>
</dbReference>
<feature type="transmembrane region" description="Helical" evidence="1">
    <location>
        <begin position="319"/>
        <end position="339"/>
    </location>
</feature>
<dbReference type="InterPro" id="IPR013783">
    <property type="entry name" value="Ig-like_fold"/>
</dbReference>
<comment type="caution">
    <text evidence="2">The sequence shown here is derived from an EMBL/GenBank/DDBJ whole genome shotgun (WGS) entry which is preliminary data.</text>
</comment>
<dbReference type="AlphaFoldDB" id="A0ABD3X2Z6"/>
<keyword evidence="3" id="KW-1185">Reference proteome</keyword>
<reference evidence="2 3" key="1">
    <citation type="submission" date="2024-11" db="EMBL/GenBank/DDBJ databases">
        <title>Chromosome-level genome assembly of the freshwater bivalve Anodonta woodiana.</title>
        <authorList>
            <person name="Chen X."/>
        </authorList>
    </citation>
    <scope>NUCLEOTIDE SEQUENCE [LARGE SCALE GENOMIC DNA]</scope>
    <source>
        <strain evidence="2">MN2024</strain>
        <tissue evidence="2">Gills</tissue>
    </source>
</reference>
<dbReference type="EMBL" id="JBJQND010000004">
    <property type="protein sequence ID" value="KAL3879368.1"/>
    <property type="molecule type" value="Genomic_DNA"/>
</dbReference>
<evidence type="ECO:0000313" key="2">
    <source>
        <dbReference type="EMBL" id="KAL3879368.1"/>
    </source>
</evidence>
<dbReference type="SUPFAM" id="SSF48726">
    <property type="entry name" value="Immunoglobulin"/>
    <property type="match status" value="1"/>
</dbReference>
<keyword evidence="1" id="KW-1133">Transmembrane helix</keyword>
<protein>
    <submittedName>
        <fullName evidence="2">Uncharacterized protein</fullName>
    </submittedName>
</protein>
<name>A0ABD3X2Z6_SINWO</name>
<keyword evidence="1" id="KW-0812">Transmembrane</keyword>
<dbReference type="Proteomes" id="UP001634394">
    <property type="component" value="Unassembled WGS sequence"/>
</dbReference>